<evidence type="ECO:0000256" key="1">
    <source>
        <dbReference type="SAM" id="MobiDB-lite"/>
    </source>
</evidence>
<keyword evidence="2" id="KW-0472">Membrane</keyword>
<feature type="compositionally biased region" description="Basic and acidic residues" evidence="1">
    <location>
        <begin position="49"/>
        <end position="71"/>
    </location>
</feature>
<dbReference type="EMBL" id="BONG01000031">
    <property type="protein sequence ID" value="GIF91304.1"/>
    <property type="molecule type" value="Genomic_DNA"/>
</dbReference>
<evidence type="ECO:0000313" key="3">
    <source>
        <dbReference type="EMBL" id="GIF91304.1"/>
    </source>
</evidence>
<feature type="region of interest" description="Disordered" evidence="1">
    <location>
        <begin position="34"/>
        <end position="74"/>
    </location>
</feature>
<dbReference type="RefSeq" id="WP_191837815.1">
    <property type="nucleotide sequence ID" value="NZ_BAAALB010000010.1"/>
</dbReference>
<keyword evidence="4" id="KW-1185">Reference proteome</keyword>
<evidence type="ECO:0000313" key="4">
    <source>
        <dbReference type="Proteomes" id="UP000619293"/>
    </source>
</evidence>
<keyword evidence="2" id="KW-0812">Transmembrane</keyword>
<dbReference type="Proteomes" id="UP000619293">
    <property type="component" value="Unassembled WGS sequence"/>
</dbReference>
<protein>
    <submittedName>
        <fullName evidence="3">Uncharacterized protein</fullName>
    </submittedName>
</protein>
<reference evidence="3 4" key="1">
    <citation type="submission" date="2021-01" db="EMBL/GenBank/DDBJ databases">
        <title>Whole genome shotgun sequence of Catellatospora chokoriensis NBRC 107358.</title>
        <authorList>
            <person name="Komaki H."/>
            <person name="Tamura T."/>
        </authorList>
    </citation>
    <scope>NUCLEOTIDE SEQUENCE [LARGE SCALE GENOMIC DNA]</scope>
    <source>
        <strain evidence="3 4">NBRC 107358</strain>
    </source>
</reference>
<keyword evidence="2" id="KW-1133">Transmembrane helix</keyword>
<evidence type="ECO:0000256" key="2">
    <source>
        <dbReference type="SAM" id="Phobius"/>
    </source>
</evidence>
<sequence length="92" mass="9767">MSPYLGVLAVLVNAAVAVAALHLWRRGRRPGPVTAAQRLAAARRATRGLRRESSSRRPDRGHFQDGDRPGDRYSAAILENSAYGDAAGGSGL</sequence>
<feature type="transmembrane region" description="Helical" evidence="2">
    <location>
        <begin position="6"/>
        <end position="24"/>
    </location>
</feature>
<feature type="compositionally biased region" description="Low complexity" evidence="1">
    <location>
        <begin position="34"/>
        <end position="43"/>
    </location>
</feature>
<accession>A0A8J3JZJ7</accession>
<organism evidence="3 4">
    <name type="scientific">Catellatospora chokoriensis</name>
    <dbReference type="NCBI Taxonomy" id="310353"/>
    <lineage>
        <taxon>Bacteria</taxon>
        <taxon>Bacillati</taxon>
        <taxon>Actinomycetota</taxon>
        <taxon>Actinomycetes</taxon>
        <taxon>Micromonosporales</taxon>
        <taxon>Micromonosporaceae</taxon>
        <taxon>Catellatospora</taxon>
    </lineage>
</organism>
<name>A0A8J3JZJ7_9ACTN</name>
<gene>
    <name evidence="3" type="ORF">Cch02nite_47480</name>
</gene>
<comment type="caution">
    <text evidence="3">The sequence shown here is derived from an EMBL/GenBank/DDBJ whole genome shotgun (WGS) entry which is preliminary data.</text>
</comment>
<proteinExistence type="predicted"/>
<dbReference type="AlphaFoldDB" id="A0A8J3JZJ7"/>